<name>S9UT63_9TRYP</name>
<feature type="compositionally biased region" description="Basic residues" evidence="1">
    <location>
        <begin position="316"/>
        <end position="325"/>
    </location>
</feature>
<accession>S9UT63</accession>
<dbReference type="Proteomes" id="UP000015354">
    <property type="component" value="Unassembled WGS sequence"/>
</dbReference>
<feature type="compositionally biased region" description="Gly residues" evidence="1">
    <location>
        <begin position="306"/>
        <end position="315"/>
    </location>
</feature>
<organism evidence="2 3">
    <name type="scientific">Strigomonas culicis</name>
    <dbReference type="NCBI Taxonomy" id="28005"/>
    <lineage>
        <taxon>Eukaryota</taxon>
        <taxon>Discoba</taxon>
        <taxon>Euglenozoa</taxon>
        <taxon>Kinetoplastea</taxon>
        <taxon>Metakinetoplastina</taxon>
        <taxon>Trypanosomatida</taxon>
        <taxon>Trypanosomatidae</taxon>
        <taxon>Strigomonadinae</taxon>
        <taxon>Strigomonas</taxon>
    </lineage>
</organism>
<gene>
    <name evidence="2" type="ORF">STCU_10430</name>
</gene>
<evidence type="ECO:0000256" key="1">
    <source>
        <dbReference type="SAM" id="MobiDB-lite"/>
    </source>
</evidence>
<dbReference type="AlphaFoldDB" id="S9UT63"/>
<evidence type="ECO:0000313" key="3">
    <source>
        <dbReference type="Proteomes" id="UP000015354"/>
    </source>
</evidence>
<dbReference type="EMBL" id="ATMH01010326">
    <property type="protein sequence ID" value="EPY17741.1"/>
    <property type="molecule type" value="Genomic_DNA"/>
</dbReference>
<proteinExistence type="predicted"/>
<comment type="caution">
    <text evidence="2">The sequence shown here is derived from an EMBL/GenBank/DDBJ whole genome shotgun (WGS) entry which is preliminary data.</text>
</comment>
<evidence type="ECO:0000313" key="2">
    <source>
        <dbReference type="EMBL" id="EPY17741.1"/>
    </source>
</evidence>
<protein>
    <submittedName>
        <fullName evidence="2">Uncharacterized protein</fullName>
    </submittedName>
</protein>
<reference evidence="2 3" key="1">
    <citation type="journal article" date="2013" name="PLoS ONE">
        <title>Predicting the Proteins of Angomonas deanei, Strigomonas culicis and Their Respective Endosymbionts Reveals New Aspects of the Trypanosomatidae Family.</title>
        <authorList>
            <person name="Motta M.C."/>
            <person name="Martins A.C."/>
            <person name="de Souza S.S."/>
            <person name="Catta-Preta C.M."/>
            <person name="Silva R."/>
            <person name="Klein C.C."/>
            <person name="de Almeida L.G."/>
            <person name="de Lima Cunha O."/>
            <person name="Ciapina L.P."/>
            <person name="Brocchi M."/>
            <person name="Colabardini A.C."/>
            <person name="de Araujo Lima B."/>
            <person name="Machado C.R."/>
            <person name="de Almeida Soares C.M."/>
            <person name="Probst C.M."/>
            <person name="de Menezes C.B."/>
            <person name="Thompson C.E."/>
            <person name="Bartholomeu D.C."/>
            <person name="Gradia D.F."/>
            <person name="Pavoni D.P."/>
            <person name="Grisard E.C."/>
            <person name="Fantinatti-Garboggini F."/>
            <person name="Marchini F.K."/>
            <person name="Rodrigues-Luiz G.F."/>
            <person name="Wagner G."/>
            <person name="Goldman G.H."/>
            <person name="Fietto J.L."/>
            <person name="Elias M.C."/>
            <person name="Goldman M.H."/>
            <person name="Sagot M.F."/>
            <person name="Pereira M."/>
            <person name="Stoco P.H."/>
            <person name="de Mendonca-Neto R.P."/>
            <person name="Teixeira S.M."/>
            <person name="Maciel T.E."/>
            <person name="de Oliveira Mendes T.A."/>
            <person name="Urmenyi T.P."/>
            <person name="de Souza W."/>
            <person name="Schenkman S."/>
            <person name="de Vasconcelos A.T."/>
        </authorList>
    </citation>
    <scope>NUCLEOTIDE SEQUENCE [LARGE SCALE GENOMIC DNA]</scope>
</reference>
<sequence length="346" mass="38578">MRGRGLVRPGVPHRLVRHPQCVGERVLAGVDALRRGVRPQPGAVLSGGVHRQRRRVAQREALDRWRHVVRAAARAGRDRREILVERGEAHGRAVSVRVAAVGARHRRCVGGARAQHRHRPVGTRVRQLQSARRRLRGQPRDLLIGVQRRVHRVDGRQLGPREEREERLLHRRRAVRRRVVLDVLREKGLHLLGATGRRDRAVVAVRFVCVHVAGVEAAHRRAHRLRQCVLLDEGVAERGASAHLVVGGPARAISAAMALCGRCGHRLREDRRRGLLAAPRAAHLVDAAGAAARQGMRVVTRQREGLPGGHGGRGGRGQRRRRRHRLRPACVVGAGAAARRRRRLRV</sequence>
<keyword evidence="3" id="KW-1185">Reference proteome</keyword>
<feature type="region of interest" description="Disordered" evidence="1">
    <location>
        <begin position="302"/>
        <end position="325"/>
    </location>
</feature>